<evidence type="ECO:0000313" key="2">
    <source>
        <dbReference type="EMBL" id="SER18945.1"/>
    </source>
</evidence>
<organism evidence="2 3">
    <name type="scientific">Rosenbergiella nectarea</name>
    <dbReference type="NCBI Taxonomy" id="988801"/>
    <lineage>
        <taxon>Bacteria</taxon>
        <taxon>Pseudomonadati</taxon>
        <taxon>Pseudomonadota</taxon>
        <taxon>Gammaproteobacteria</taxon>
        <taxon>Enterobacterales</taxon>
        <taxon>Erwiniaceae</taxon>
        <taxon>Rosenbergiella</taxon>
    </lineage>
</organism>
<accession>A0A1H9M642</accession>
<sequence>MTDNNEAKRPVLSLKRKSVPKPAEAEKTPQKPLQAAG</sequence>
<evidence type="ECO:0000256" key="1">
    <source>
        <dbReference type="SAM" id="MobiDB-lite"/>
    </source>
</evidence>
<gene>
    <name evidence="2" type="ORF">SAMN05216522_113102</name>
</gene>
<dbReference type="Proteomes" id="UP000242515">
    <property type="component" value="Unassembled WGS sequence"/>
</dbReference>
<keyword evidence="3" id="KW-1185">Reference proteome</keyword>
<reference evidence="3" key="1">
    <citation type="submission" date="2016-10" db="EMBL/GenBank/DDBJ databases">
        <authorList>
            <person name="Varghese N."/>
            <person name="Submissions S."/>
        </authorList>
    </citation>
    <scope>NUCLEOTIDE SEQUENCE [LARGE SCALE GENOMIC DNA]</scope>
    <source>
        <strain evidence="3">8N4</strain>
    </source>
</reference>
<proteinExistence type="predicted"/>
<name>A0A1H9M642_9GAMM</name>
<dbReference type="AlphaFoldDB" id="A0A1H9M642"/>
<protein>
    <submittedName>
        <fullName evidence="2">Uncharacterized protein</fullName>
    </submittedName>
</protein>
<evidence type="ECO:0000313" key="3">
    <source>
        <dbReference type="Proteomes" id="UP000242515"/>
    </source>
</evidence>
<dbReference type="STRING" id="988801.SAMN05216522_113102"/>
<feature type="region of interest" description="Disordered" evidence="1">
    <location>
        <begin position="1"/>
        <end position="37"/>
    </location>
</feature>
<dbReference type="EMBL" id="FOGC01000013">
    <property type="protein sequence ID" value="SER18945.1"/>
    <property type="molecule type" value="Genomic_DNA"/>
</dbReference>